<feature type="region of interest" description="Disordered" evidence="10">
    <location>
        <begin position="398"/>
        <end position="441"/>
    </location>
</feature>
<dbReference type="GO" id="GO:0006508">
    <property type="term" value="P:proteolysis"/>
    <property type="evidence" value="ECO:0007669"/>
    <property type="project" value="UniProtKB-KW"/>
</dbReference>
<evidence type="ECO:0000256" key="10">
    <source>
        <dbReference type="SAM" id="MobiDB-lite"/>
    </source>
</evidence>
<feature type="coiled-coil region" evidence="9">
    <location>
        <begin position="1038"/>
        <end position="1065"/>
    </location>
</feature>
<dbReference type="CDD" id="cd01647">
    <property type="entry name" value="RT_LTR"/>
    <property type="match status" value="1"/>
</dbReference>
<keyword evidence="13" id="KW-1185">Reference proteome</keyword>
<dbReference type="InterPro" id="IPR001584">
    <property type="entry name" value="Integrase_cat-core"/>
</dbReference>
<dbReference type="Gene3D" id="3.30.70.270">
    <property type="match status" value="3"/>
</dbReference>
<keyword evidence="2" id="KW-0808">Transferase</keyword>
<dbReference type="InterPro" id="IPR036397">
    <property type="entry name" value="RNaseH_sf"/>
</dbReference>
<dbReference type="Gramene" id="GBG83641">
    <property type="protein sequence ID" value="GBG83641"/>
    <property type="gene ID" value="CBR_g37444"/>
</dbReference>
<dbReference type="InterPro" id="IPR012337">
    <property type="entry name" value="RNaseH-like_sf"/>
</dbReference>
<organism evidence="12 13">
    <name type="scientific">Chara braunii</name>
    <name type="common">Braun's stonewort</name>
    <dbReference type="NCBI Taxonomy" id="69332"/>
    <lineage>
        <taxon>Eukaryota</taxon>
        <taxon>Viridiplantae</taxon>
        <taxon>Streptophyta</taxon>
        <taxon>Charophyceae</taxon>
        <taxon>Charales</taxon>
        <taxon>Characeae</taxon>
        <taxon>Chara</taxon>
    </lineage>
</organism>
<dbReference type="SUPFAM" id="SSF54160">
    <property type="entry name" value="Chromo domain-like"/>
    <property type="match status" value="1"/>
</dbReference>
<evidence type="ECO:0000256" key="8">
    <source>
        <dbReference type="ARBA" id="ARBA00023268"/>
    </source>
</evidence>
<sequence>MTGSLMGMPDQLANESIAEYRQRFETQLALIAAEEQRHLAVKAAQQQADEAAAAETLRLQAEADADAQARHKEAEDLLQRHEAASVDRLKFWHFEPNGDDATLEEQHKEFLSKLVTRLLYTCNHQQYELEKQYHNLTQQHQELAKLRHTVQSHEDATRALNARMLDLENVVPGPVVGASSGASSSRQLEERVDHVVAMLGDISTFAAPTTISSQLHNLKTEVQQLQATNTEDNPKMYKMPTFQLDKFDDYTHHLAASHGVDVPNLEDKITWEELTRLWKKWFIVDDAPTLAINHLFTMSQGNTATRDWLTEWQKIAAVPNLELTFTHLRREFYNRSCAALSQALGDCEQYSAFAEIIDKAREIIKTNRSAAHEKSPWQPTYVEKVRTGPRQQHFAAVELDSGDNPAATPASSDGDQVAAVQPRSNNKSRNNGKAKSAAQAGNGQPVQVPWVKFGLTKAEYKVRGRYGIPAPLMDAGAEVVDLHAYIAKIDREFKTQRYDNIDAPLLYVRIQIGETTCSALIDCGASRNYISQDFMVRAGLGPRVRRKFQPTQVTLADGHMHKSIVRYIDNVLVYFGPHTSEAVSFDILDTKFDMILGMSWLRSEDHPVNFFHRTVHIRDRNGTIGNVDPLPRIDDLLERLGGAQFFCKLDLKSGYHQLEIRKEDRYKTAFKTRYGHFEWLVMPFGLTNAPATFQVAMTTEFRHMLDRFVLIYLDDILVYSRSLNEHMEHMRTILERLRQAKYKENRDKCEFAQQGLEYLGHYATLQGIRPLADKIEALRVWPEPTNTIDVRSFMGLAGYYQRFITEHSRIVAPMTRLQSPKVPFVFDDDARQSFQALKTAMLMAPVLSIYDPTLPTRVTMDASDYGIRAVLEQHDGDDWHPVEYFSHKVPPINSLEDARKKELLAFVMALKRWRHFVLGRRRFTWVTDNNPLTYYKTQDTESGTTMKPSSTRHPQTDGQTERAHQTAQMMLRALIRPDQKDWVDRLPDIEFAYNTSVHPAIGVTPFELHHGGRKGRIFADLLLPRPADIDDACSPASVRKYRELLTQARANMQKAQVRMQQQANRRRVPCPIRVGDLVWVSVEEFALEQNVSHKLLPKWFGPWSVTAAAGDEPDGPSFVINIPEHLTVHPVFHASKLATYTPAKSDDFPDRRSQDPPSMDGHQEVDRVISDRKYDSKPWQYKVRFKACDRDDTRWISGADLKASAPLI</sequence>
<feature type="region of interest" description="Disordered" evidence="10">
    <location>
        <begin position="1143"/>
        <end position="1164"/>
    </location>
</feature>
<dbReference type="GO" id="GO:0003676">
    <property type="term" value="F:nucleic acid binding"/>
    <property type="evidence" value="ECO:0007669"/>
    <property type="project" value="InterPro"/>
</dbReference>
<keyword evidence="6" id="KW-0378">Hydrolase</keyword>
<evidence type="ECO:0000256" key="3">
    <source>
        <dbReference type="ARBA" id="ARBA00022695"/>
    </source>
</evidence>
<dbReference type="FunFam" id="3.30.70.270:FF:000020">
    <property type="entry name" value="Transposon Tf2-6 polyprotein-like Protein"/>
    <property type="match status" value="1"/>
</dbReference>
<evidence type="ECO:0000256" key="7">
    <source>
        <dbReference type="ARBA" id="ARBA00022918"/>
    </source>
</evidence>
<comment type="caution">
    <text evidence="12">The sequence shown here is derived from an EMBL/GenBank/DDBJ whole genome shotgun (WGS) entry which is preliminary data.</text>
</comment>
<evidence type="ECO:0000256" key="9">
    <source>
        <dbReference type="SAM" id="Coils"/>
    </source>
</evidence>
<feature type="region of interest" description="Disordered" evidence="10">
    <location>
        <begin position="937"/>
        <end position="961"/>
    </location>
</feature>
<dbReference type="GO" id="GO:0015074">
    <property type="term" value="P:DNA integration"/>
    <property type="evidence" value="ECO:0007669"/>
    <property type="project" value="InterPro"/>
</dbReference>
<feature type="compositionally biased region" description="Basic and acidic residues" evidence="10">
    <location>
        <begin position="1144"/>
        <end position="1154"/>
    </location>
</feature>
<dbReference type="Proteomes" id="UP000265515">
    <property type="component" value="Unassembled WGS sequence"/>
</dbReference>
<gene>
    <name evidence="12" type="ORF">CBR_g37444</name>
</gene>
<evidence type="ECO:0000256" key="1">
    <source>
        <dbReference type="ARBA" id="ARBA00022670"/>
    </source>
</evidence>
<dbReference type="PANTHER" id="PTHR37984">
    <property type="entry name" value="PROTEIN CBG26694"/>
    <property type="match status" value="1"/>
</dbReference>
<dbReference type="InterPro" id="IPR041577">
    <property type="entry name" value="RT_RNaseH_2"/>
</dbReference>
<evidence type="ECO:0000256" key="4">
    <source>
        <dbReference type="ARBA" id="ARBA00022722"/>
    </source>
</evidence>
<dbReference type="FunFam" id="3.10.10.10:FF:000007">
    <property type="entry name" value="Retrovirus-related Pol polyprotein from transposon 17.6-like Protein"/>
    <property type="match status" value="1"/>
</dbReference>
<dbReference type="CDD" id="cd00303">
    <property type="entry name" value="retropepsin_like"/>
    <property type="match status" value="1"/>
</dbReference>
<dbReference type="Pfam" id="PF13650">
    <property type="entry name" value="Asp_protease_2"/>
    <property type="match status" value="1"/>
</dbReference>
<evidence type="ECO:0000256" key="6">
    <source>
        <dbReference type="ARBA" id="ARBA00022801"/>
    </source>
</evidence>
<dbReference type="InterPro" id="IPR021109">
    <property type="entry name" value="Peptidase_aspartic_dom_sf"/>
</dbReference>
<dbReference type="GO" id="GO:0008233">
    <property type="term" value="F:peptidase activity"/>
    <property type="evidence" value="ECO:0007669"/>
    <property type="project" value="UniProtKB-KW"/>
</dbReference>
<proteinExistence type="predicted"/>
<dbReference type="InterPro" id="IPR018247">
    <property type="entry name" value="EF_Hand_1_Ca_BS"/>
</dbReference>
<dbReference type="PANTHER" id="PTHR37984:SF5">
    <property type="entry name" value="PROTEIN NYNRIN-LIKE"/>
    <property type="match status" value="1"/>
</dbReference>
<feature type="domain" description="Integrase catalytic" evidence="11">
    <location>
        <begin position="851"/>
        <end position="1013"/>
    </location>
</feature>
<dbReference type="AlphaFoldDB" id="A0A388LMY8"/>
<keyword evidence="7" id="KW-0695">RNA-directed DNA polymerase</keyword>
<keyword evidence="1" id="KW-0645">Protease</keyword>
<protein>
    <recommendedName>
        <fullName evidence="11">Integrase catalytic domain-containing protein</fullName>
    </recommendedName>
</protein>
<dbReference type="InterPro" id="IPR043128">
    <property type="entry name" value="Rev_trsase/Diguanyl_cyclase"/>
</dbReference>
<dbReference type="EMBL" id="BFEA01000446">
    <property type="protein sequence ID" value="GBG83641.1"/>
    <property type="molecule type" value="Genomic_DNA"/>
</dbReference>
<evidence type="ECO:0000313" key="12">
    <source>
        <dbReference type="EMBL" id="GBG83641.1"/>
    </source>
</evidence>
<evidence type="ECO:0000256" key="5">
    <source>
        <dbReference type="ARBA" id="ARBA00022759"/>
    </source>
</evidence>
<evidence type="ECO:0000313" key="13">
    <source>
        <dbReference type="Proteomes" id="UP000265515"/>
    </source>
</evidence>
<feature type="compositionally biased region" description="Polar residues" evidence="10">
    <location>
        <begin position="937"/>
        <end position="958"/>
    </location>
</feature>
<dbReference type="OrthoDB" id="775972at2759"/>
<dbReference type="SUPFAM" id="SSF53098">
    <property type="entry name" value="Ribonuclease H-like"/>
    <property type="match status" value="1"/>
</dbReference>
<dbReference type="Gene3D" id="2.40.70.10">
    <property type="entry name" value="Acid Proteases"/>
    <property type="match status" value="1"/>
</dbReference>
<dbReference type="SUPFAM" id="SSF56672">
    <property type="entry name" value="DNA/RNA polymerases"/>
    <property type="match status" value="1"/>
</dbReference>
<dbReference type="InterPro" id="IPR016197">
    <property type="entry name" value="Chromo-like_dom_sf"/>
</dbReference>
<dbReference type="InterPro" id="IPR000477">
    <property type="entry name" value="RT_dom"/>
</dbReference>
<feature type="compositionally biased region" description="Polar residues" evidence="10">
    <location>
        <begin position="422"/>
        <end position="441"/>
    </location>
</feature>
<dbReference type="GO" id="GO:0004519">
    <property type="term" value="F:endonuclease activity"/>
    <property type="evidence" value="ECO:0007669"/>
    <property type="project" value="UniProtKB-KW"/>
</dbReference>
<keyword evidence="8" id="KW-0511">Multifunctional enzyme</keyword>
<evidence type="ECO:0000259" key="11">
    <source>
        <dbReference type="PROSITE" id="PS50994"/>
    </source>
</evidence>
<accession>A0A388LMY8</accession>
<reference evidence="12 13" key="1">
    <citation type="journal article" date="2018" name="Cell">
        <title>The Chara Genome: Secondary Complexity and Implications for Plant Terrestrialization.</title>
        <authorList>
            <person name="Nishiyama T."/>
            <person name="Sakayama H."/>
            <person name="Vries J.D."/>
            <person name="Buschmann H."/>
            <person name="Saint-Marcoux D."/>
            <person name="Ullrich K.K."/>
            <person name="Haas F.B."/>
            <person name="Vanderstraeten L."/>
            <person name="Becker D."/>
            <person name="Lang D."/>
            <person name="Vosolsobe S."/>
            <person name="Rombauts S."/>
            <person name="Wilhelmsson P.K.I."/>
            <person name="Janitza P."/>
            <person name="Kern R."/>
            <person name="Heyl A."/>
            <person name="Rumpler F."/>
            <person name="Villalobos L.I.A.C."/>
            <person name="Clay J.M."/>
            <person name="Skokan R."/>
            <person name="Toyoda A."/>
            <person name="Suzuki Y."/>
            <person name="Kagoshima H."/>
            <person name="Schijlen E."/>
            <person name="Tajeshwar N."/>
            <person name="Catarino B."/>
            <person name="Hetherington A.J."/>
            <person name="Saltykova A."/>
            <person name="Bonnot C."/>
            <person name="Breuninger H."/>
            <person name="Symeonidi A."/>
            <person name="Radhakrishnan G.V."/>
            <person name="Van Nieuwerburgh F."/>
            <person name="Deforce D."/>
            <person name="Chang C."/>
            <person name="Karol K.G."/>
            <person name="Hedrich R."/>
            <person name="Ulvskov P."/>
            <person name="Glockner G."/>
            <person name="Delwiche C.F."/>
            <person name="Petrasek J."/>
            <person name="Van de Peer Y."/>
            <person name="Friml J."/>
            <person name="Beilby M."/>
            <person name="Dolan L."/>
            <person name="Kohara Y."/>
            <person name="Sugano S."/>
            <person name="Fujiyama A."/>
            <person name="Delaux P.-M."/>
            <person name="Quint M."/>
            <person name="TheiBen G."/>
            <person name="Hagemann M."/>
            <person name="Harholt J."/>
            <person name="Dunand C."/>
            <person name="Zachgo S."/>
            <person name="Langdale J."/>
            <person name="Maumus F."/>
            <person name="Straeten D.V.D."/>
            <person name="Gould S.B."/>
            <person name="Rensing S.A."/>
        </authorList>
    </citation>
    <scope>NUCLEOTIDE SEQUENCE [LARGE SCALE GENOMIC DNA]</scope>
    <source>
        <strain evidence="12 13">S276</strain>
    </source>
</reference>
<dbReference type="SUPFAM" id="SSF50630">
    <property type="entry name" value="Acid proteases"/>
    <property type="match status" value="1"/>
</dbReference>
<dbReference type="PROSITE" id="PS50994">
    <property type="entry name" value="INTEGRASE"/>
    <property type="match status" value="1"/>
</dbReference>
<dbReference type="Gene3D" id="3.30.420.10">
    <property type="entry name" value="Ribonuclease H-like superfamily/Ribonuclease H"/>
    <property type="match status" value="1"/>
</dbReference>
<dbReference type="InterPro" id="IPR056924">
    <property type="entry name" value="SH3_Tf2-1"/>
</dbReference>
<dbReference type="Pfam" id="PF00078">
    <property type="entry name" value="RVT_1"/>
    <property type="match status" value="1"/>
</dbReference>
<dbReference type="PROSITE" id="PS00018">
    <property type="entry name" value="EF_HAND_1"/>
    <property type="match status" value="1"/>
</dbReference>
<dbReference type="GO" id="GO:0003964">
    <property type="term" value="F:RNA-directed DNA polymerase activity"/>
    <property type="evidence" value="ECO:0007669"/>
    <property type="project" value="UniProtKB-KW"/>
</dbReference>
<keyword evidence="9" id="KW-0175">Coiled coil</keyword>
<evidence type="ECO:0000256" key="2">
    <source>
        <dbReference type="ARBA" id="ARBA00022679"/>
    </source>
</evidence>
<dbReference type="Pfam" id="PF24626">
    <property type="entry name" value="SH3_Tf2-1"/>
    <property type="match status" value="1"/>
</dbReference>
<name>A0A388LMY8_CHABU</name>
<dbReference type="Pfam" id="PF17919">
    <property type="entry name" value="RT_RNaseH_2"/>
    <property type="match status" value="1"/>
</dbReference>
<dbReference type="InterPro" id="IPR050951">
    <property type="entry name" value="Retrovirus_Pol_polyprotein"/>
</dbReference>
<dbReference type="InterPro" id="IPR043502">
    <property type="entry name" value="DNA/RNA_pol_sf"/>
</dbReference>
<keyword evidence="3" id="KW-0548">Nucleotidyltransferase</keyword>
<keyword evidence="4" id="KW-0540">Nuclease</keyword>
<keyword evidence="5" id="KW-0255">Endonuclease</keyword>